<dbReference type="SUPFAM" id="SSF49899">
    <property type="entry name" value="Concanavalin A-like lectins/glucanases"/>
    <property type="match status" value="1"/>
</dbReference>
<name>A0A7D9D6D8_PARCT</name>
<reference evidence="1" key="1">
    <citation type="submission" date="2020-04" db="EMBL/GenBank/DDBJ databases">
        <authorList>
            <person name="Alioto T."/>
            <person name="Alioto T."/>
            <person name="Gomez Garrido J."/>
        </authorList>
    </citation>
    <scope>NUCLEOTIDE SEQUENCE</scope>
    <source>
        <strain evidence="1">A484AB</strain>
    </source>
</reference>
<dbReference type="OrthoDB" id="6021508at2759"/>
<proteinExistence type="predicted"/>
<evidence type="ECO:0000313" key="2">
    <source>
        <dbReference type="Proteomes" id="UP001152795"/>
    </source>
</evidence>
<protein>
    <submittedName>
        <fullName evidence="1">Uncharacterized protein</fullName>
    </submittedName>
</protein>
<gene>
    <name evidence="1" type="ORF">PACLA_8A031462</name>
</gene>
<keyword evidence="2" id="KW-1185">Reference proteome</keyword>
<accession>A0A7D9D6D8</accession>
<dbReference type="Gene3D" id="2.60.120.200">
    <property type="match status" value="1"/>
</dbReference>
<dbReference type="Pfam" id="PF13385">
    <property type="entry name" value="Laminin_G_3"/>
    <property type="match status" value="1"/>
</dbReference>
<dbReference type="AlphaFoldDB" id="A0A7D9D6D8"/>
<dbReference type="InterPro" id="IPR013320">
    <property type="entry name" value="ConA-like_dom_sf"/>
</dbReference>
<sequence length="319" mass="36105">MLENILIEMATQAKGSVRRVRKLKLVLVYLFICVNQSQGFTSIYESADHYWPMKNISDNTSLDTVDYMHGDIMNGAQLNNTKLFGPAVILDGEDDWIRLALLNDDCTNMPSECRNGFTISFWLYYIGGEFILCAGVYNVGDKGPGIKFTVSNKLFVIEISTLKYTWKITSKLVARTWVHVAFKWSAIEGIHLYLDGNAVQQKDFPRKEVTFARPEYGRGWSLGRPNSILKLTKYGNFGIAHLAQWQRELTAVEIKTAFYETILSDQKKLIELLTTPEQPTISQEELKGSKRTTSSAAHTFNHVKSWSVVASLILLSLLS</sequence>
<organism evidence="1 2">
    <name type="scientific">Paramuricea clavata</name>
    <name type="common">Red gorgonian</name>
    <name type="synonym">Violescent sea-whip</name>
    <dbReference type="NCBI Taxonomy" id="317549"/>
    <lineage>
        <taxon>Eukaryota</taxon>
        <taxon>Metazoa</taxon>
        <taxon>Cnidaria</taxon>
        <taxon>Anthozoa</taxon>
        <taxon>Octocorallia</taxon>
        <taxon>Malacalcyonacea</taxon>
        <taxon>Plexauridae</taxon>
        <taxon>Paramuricea</taxon>
    </lineage>
</organism>
<dbReference type="Proteomes" id="UP001152795">
    <property type="component" value="Unassembled WGS sequence"/>
</dbReference>
<dbReference type="EMBL" id="CACRXK020000052">
    <property type="protein sequence ID" value="CAB3977514.1"/>
    <property type="molecule type" value="Genomic_DNA"/>
</dbReference>
<evidence type="ECO:0000313" key="1">
    <source>
        <dbReference type="EMBL" id="CAB3977514.1"/>
    </source>
</evidence>
<comment type="caution">
    <text evidence="1">The sequence shown here is derived from an EMBL/GenBank/DDBJ whole genome shotgun (WGS) entry which is preliminary data.</text>
</comment>